<keyword evidence="3" id="KW-0597">Phosphoprotein</keyword>
<reference evidence="6" key="1">
    <citation type="journal article" date="2024" name="Toxins">
        <title>Genome Sequence Analysis of Native Xenorhabdus Strains Isolated from Entomopathogenic Nematodes in Argentina.</title>
        <authorList>
            <person name="Palma L."/>
            <person name="Frizzo L."/>
            <person name="Kaiser S."/>
            <person name="Berry C."/>
            <person name="Caballero P."/>
            <person name="Bode H.B."/>
            <person name="Del Valle E.E."/>
        </authorList>
    </citation>
    <scope>NUCLEOTIDE SEQUENCE [LARGE SCALE GENOMIC DNA]</scope>
    <source>
        <strain evidence="6">Reich</strain>
    </source>
</reference>
<accession>A0ABU4SIN3</accession>
<dbReference type="SUPFAM" id="SSF56801">
    <property type="entry name" value="Acetyl-CoA synthetase-like"/>
    <property type="match status" value="1"/>
</dbReference>
<dbReference type="EMBL" id="VCDP01000015">
    <property type="protein sequence ID" value="MDX7998514.1"/>
    <property type="molecule type" value="Genomic_DNA"/>
</dbReference>
<dbReference type="SUPFAM" id="SSF52777">
    <property type="entry name" value="CoA-dependent acyltransferases"/>
    <property type="match status" value="3"/>
</dbReference>
<dbReference type="NCBIfam" id="TIGR01733">
    <property type="entry name" value="AA-adenyl-dom"/>
    <property type="match status" value="1"/>
</dbReference>
<dbReference type="InterPro" id="IPR020845">
    <property type="entry name" value="AMP-binding_CS"/>
</dbReference>
<dbReference type="Proteomes" id="UP001271640">
    <property type="component" value="Unassembled WGS sequence"/>
</dbReference>
<evidence type="ECO:0000259" key="4">
    <source>
        <dbReference type="PROSITE" id="PS50075"/>
    </source>
</evidence>
<dbReference type="Gene3D" id="3.30.559.10">
    <property type="entry name" value="Chloramphenicol acetyltransferase-like domain"/>
    <property type="match status" value="2"/>
</dbReference>
<evidence type="ECO:0000313" key="5">
    <source>
        <dbReference type="EMBL" id="MDX7998514.1"/>
    </source>
</evidence>
<feature type="domain" description="Carrier" evidence="4">
    <location>
        <begin position="876"/>
        <end position="951"/>
    </location>
</feature>
<dbReference type="Pfam" id="PF13193">
    <property type="entry name" value="AMP-binding_C"/>
    <property type="match status" value="1"/>
</dbReference>
<dbReference type="PROSITE" id="PS00012">
    <property type="entry name" value="PHOSPHOPANTETHEINE"/>
    <property type="match status" value="1"/>
</dbReference>
<dbReference type="InterPro" id="IPR006162">
    <property type="entry name" value="Ppantetheine_attach_site"/>
</dbReference>
<dbReference type="Pfam" id="PF00501">
    <property type="entry name" value="AMP-binding"/>
    <property type="match status" value="1"/>
</dbReference>
<evidence type="ECO:0000256" key="3">
    <source>
        <dbReference type="ARBA" id="ARBA00022553"/>
    </source>
</evidence>
<dbReference type="CDD" id="cd05930">
    <property type="entry name" value="A_NRPS"/>
    <property type="match status" value="1"/>
</dbReference>
<dbReference type="InterPro" id="IPR045851">
    <property type="entry name" value="AMP-bd_C_sf"/>
</dbReference>
<dbReference type="SUPFAM" id="SSF47336">
    <property type="entry name" value="ACP-like"/>
    <property type="match status" value="1"/>
</dbReference>
<comment type="cofactor">
    <cofactor evidence="1">
        <name>pantetheine 4'-phosphate</name>
        <dbReference type="ChEBI" id="CHEBI:47942"/>
    </cofactor>
</comment>
<dbReference type="PROSITE" id="PS00455">
    <property type="entry name" value="AMP_BINDING"/>
    <property type="match status" value="1"/>
</dbReference>
<gene>
    <name evidence="5" type="ORF">FE394_04720</name>
</gene>
<evidence type="ECO:0000256" key="1">
    <source>
        <dbReference type="ARBA" id="ARBA00001957"/>
    </source>
</evidence>
<dbReference type="InterPro" id="IPR001242">
    <property type="entry name" value="Condensation_dom"/>
</dbReference>
<dbReference type="Pfam" id="PF00668">
    <property type="entry name" value="Condensation"/>
    <property type="match status" value="2"/>
</dbReference>
<dbReference type="Pfam" id="PF00550">
    <property type="entry name" value="PP-binding"/>
    <property type="match status" value="1"/>
</dbReference>
<dbReference type="InterPro" id="IPR000873">
    <property type="entry name" value="AMP-dep_synth/lig_dom"/>
</dbReference>
<dbReference type="RefSeq" id="WP_319925253.1">
    <property type="nucleotide sequence ID" value="NZ_VCDP01000015.1"/>
</dbReference>
<dbReference type="PANTHER" id="PTHR45527">
    <property type="entry name" value="NONRIBOSOMAL PEPTIDE SYNTHETASE"/>
    <property type="match status" value="1"/>
</dbReference>
<keyword evidence="2" id="KW-0596">Phosphopantetheine</keyword>
<keyword evidence="6" id="KW-1185">Reference proteome</keyword>
<name>A0ABU4SIN3_9GAMM</name>
<dbReference type="Gene3D" id="3.30.559.30">
    <property type="entry name" value="Nonribosomal peptide synthetase, condensation domain"/>
    <property type="match status" value="2"/>
</dbReference>
<dbReference type="Gene3D" id="3.30.300.30">
    <property type="match status" value="1"/>
</dbReference>
<dbReference type="InterPro" id="IPR036736">
    <property type="entry name" value="ACP-like_sf"/>
</dbReference>
<dbReference type="Gene3D" id="1.10.1200.10">
    <property type="entry name" value="ACP-like"/>
    <property type="match status" value="1"/>
</dbReference>
<sequence length="1403" mass="159410">MKTAMQIVNEALENGITLFIMNGKLQYETNRDSIPSKLLSEWINNKNQLITFLSQSYSKENISSGNILDNQLNYWEKQLISISPLHHFPLDNPRSEKQNFEKNTHQQRISNNITQGIKTLCTQHEVTLFTFLETAFAVLLSHYSNEKDIIIGTLITRKKRYDIESLIGTFVNSLVIRTDLSSQPTFSELLKQNSHTILDADAHQELPFERLAKKINPNHNVNYHPIFQIAFTLGNTNQQNIDLEQENNIKSEEYLHLKTLLDLDIHIYEEEGKGLSLLWNYDTDLFESATIERLSANYETLLSNIVAMMTQNVDELLPGQVSSVHNIPFLSDTEKHTLLHEWNGPQKHYQTGRCFHELFEEQAERIPENTALIFGNDSMSYRAVNEQANQLAHYLIELGVKPDTLVALCMSRSLQGVVALLGILKAGGAYVPLDPGYPQARLQYMLEHSEVEFILTETHLAEKLPISQQTVIYLDTPAVQSHLQNMPTGNITKRPTPLTEDHLIYVIYTSGSTGKPKGVMVKHKGWVNLALSQADLFGIDANSRVLQFASWSFVAMTIEMAMAFPCGATLCLISETQQRTPELLDDVVEKYQITHTMLPQALLPHLNFNKWQSVSNLLLGGEAVPPQIATRWKPGRKLFNAYGSTETSSMVTAGLLTDDRITIGKPLPNIVVRILDPEGNLVPIGAIGELHIGGVQLARGYRNSPEITEKQFIRDPLSSSCAGSDTENRLYRTGDLVRWTPDGQLEFIGRVDSLVKIRGHRIELGEIEDVLSGHDALSSAAVIAYGEGNEDKRLVAYVCPSAEWLGARGAAFDASALGSELSELFQSFLNQQLPEYMVPRIYILLERMPLTPSNKVDKKALPVPDNSKLRQQNYVAPRDEIEEKLCLLWQKHLKINQVGIHDNFFALGGHSLLATKITASIKNILNNSLSMYQLFTNPTVAQISNVIKNTKRPEISISEPIQNTLDGKTLLSYGHKLLLPLIQKGRMEQCFHVPVVLLINGIPDRNALEKSLNTLLERHESLRLKFHQENEQIFVKPDNNLTIDLQIVKLQPEGIEKEKILSEIERFWREEQKIPFDIYNKPLIRAFLLPISEKSTGLLFDIHHIIFDGWSINIFLNELAQLYTAYSQGQEPVLPPIAMKYSDYIYDSQRSHKTDEYQTQLKFWQKQFANVSMQHNFLVDFSRNVASNGHFNIHYINIPNSVTKAFSKYCESNNTTPYMLFMALFHTCIFMYSGVSQTITASPRLERSSIESQQAIGLFLNGLLVKSSINKEMSLHDIIQQIRQFIYDAMQNLDVHVSLVVDSVGEKVRDALFNIVFNYMDIDDDETESFANLDVESIQIVPTPFESLGMTFFNKPKSIICEFTYNPELYSKEAIDSLLRYYERLMNAIVSGQEKENIRNFYD</sequence>
<comment type="caution">
    <text evidence="5">The sequence shown here is derived from an EMBL/GenBank/DDBJ whole genome shotgun (WGS) entry which is preliminary data.</text>
</comment>
<dbReference type="PANTHER" id="PTHR45527:SF1">
    <property type="entry name" value="FATTY ACID SYNTHASE"/>
    <property type="match status" value="1"/>
</dbReference>
<dbReference type="InterPro" id="IPR023213">
    <property type="entry name" value="CAT-like_dom_sf"/>
</dbReference>
<dbReference type="PROSITE" id="PS50075">
    <property type="entry name" value="CARRIER"/>
    <property type="match status" value="1"/>
</dbReference>
<evidence type="ECO:0000256" key="2">
    <source>
        <dbReference type="ARBA" id="ARBA00022450"/>
    </source>
</evidence>
<evidence type="ECO:0000313" key="6">
    <source>
        <dbReference type="Proteomes" id="UP001271640"/>
    </source>
</evidence>
<proteinExistence type="predicted"/>
<organism evidence="5 6">
    <name type="scientific">Xenorhabdus littoralis</name>
    <dbReference type="NCBI Taxonomy" id="2582835"/>
    <lineage>
        <taxon>Bacteria</taxon>
        <taxon>Pseudomonadati</taxon>
        <taxon>Pseudomonadota</taxon>
        <taxon>Gammaproteobacteria</taxon>
        <taxon>Enterobacterales</taxon>
        <taxon>Morganellaceae</taxon>
        <taxon>Xenorhabdus</taxon>
    </lineage>
</organism>
<dbReference type="Gene3D" id="3.40.50.12780">
    <property type="entry name" value="N-terminal domain of ligase-like"/>
    <property type="match status" value="1"/>
</dbReference>
<dbReference type="InterPro" id="IPR042099">
    <property type="entry name" value="ANL_N_sf"/>
</dbReference>
<dbReference type="InterPro" id="IPR010071">
    <property type="entry name" value="AA_adenyl_dom"/>
</dbReference>
<dbReference type="InterPro" id="IPR025110">
    <property type="entry name" value="AMP-bd_C"/>
</dbReference>
<dbReference type="InterPro" id="IPR009081">
    <property type="entry name" value="PP-bd_ACP"/>
</dbReference>
<protein>
    <submittedName>
        <fullName evidence="5">Amino acid adenylation domain-containing protein</fullName>
    </submittedName>
</protein>